<dbReference type="EMBL" id="CP119313">
    <property type="protein sequence ID" value="WEK20920.1"/>
    <property type="molecule type" value="Genomic_DNA"/>
</dbReference>
<dbReference type="Proteomes" id="UP001214530">
    <property type="component" value="Chromosome"/>
</dbReference>
<gene>
    <name evidence="1" type="ORF">P0Y49_07190</name>
</gene>
<dbReference type="AlphaFoldDB" id="A0AAJ5WC84"/>
<evidence type="ECO:0000313" key="1">
    <source>
        <dbReference type="EMBL" id="WEK20920.1"/>
    </source>
</evidence>
<accession>A0AAJ5WC84</accession>
<sequence length="60" mass="7059">MERLYVIPTDVCKITGKKIRYAQQLLKDLREILNKKKHQLITKKELADHLGIDETLINLD</sequence>
<protein>
    <submittedName>
        <fullName evidence="1">Uncharacterized protein</fullName>
    </submittedName>
</protein>
<organism evidence="1 2">
    <name type="scientific">Candidatus Pedobacter colombiensis</name>
    <dbReference type="NCBI Taxonomy" id="3121371"/>
    <lineage>
        <taxon>Bacteria</taxon>
        <taxon>Pseudomonadati</taxon>
        <taxon>Bacteroidota</taxon>
        <taxon>Sphingobacteriia</taxon>
        <taxon>Sphingobacteriales</taxon>
        <taxon>Sphingobacteriaceae</taxon>
        <taxon>Pedobacter</taxon>
    </lineage>
</organism>
<proteinExistence type="predicted"/>
<evidence type="ECO:0000313" key="2">
    <source>
        <dbReference type="Proteomes" id="UP001214530"/>
    </source>
</evidence>
<name>A0AAJ5WC84_9SPHI</name>
<reference evidence="1" key="1">
    <citation type="submission" date="2023-03" db="EMBL/GenBank/DDBJ databases">
        <title>Andean soil-derived lignocellulolytic bacterial consortium as a source of novel taxa and putative plastic-active enzymes.</title>
        <authorList>
            <person name="Diaz-Garcia L."/>
            <person name="Chuvochina M."/>
            <person name="Feuerriegel G."/>
            <person name="Bunk B."/>
            <person name="Sproer C."/>
            <person name="Streit W.R."/>
            <person name="Rodriguez L.M."/>
            <person name="Overmann J."/>
            <person name="Jimenez D.J."/>
        </authorList>
    </citation>
    <scope>NUCLEOTIDE SEQUENCE</scope>
    <source>
        <strain evidence="1">MAG 3858</strain>
    </source>
</reference>